<name>A0ABR8IMC7_APHFL</name>
<evidence type="ECO:0000313" key="2">
    <source>
        <dbReference type="EMBL" id="MBD2683734.1"/>
    </source>
</evidence>
<dbReference type="PANTHER" id="PTHR37477:SF1">
    <property type="entry name" value="COBALT-PRECORRIN-5A HYDROLASE"/>
    <property type="match status" value="1"/>
</dbReference>
<keyword evidence="3" id="KW-1185">Reference proteome</keyword>
<dbReference type="Gene3D" id="3.30.420.180">
    <property type="entry name" value="CobE/GbiG C-terminal domain"/>
    <property type="match status" value="1"/>
</dbReference>
<sequence>MFKNKVDIVIYTKKLWVGIGCQKGISSQLIKTVIKKVFGEYQLIYSEVAGIATIDKKASEIGLVEFCNLEKLPLKTFSAELLNNVFVPNPNNIISKLVGTLSVAEASAILAVSEIPFGEIMLLVPKQIFRLSGVGITVAVAKSESLIF</sequence>
<dbReference type="Proteomes" id="UP000660270">
    <property type="component" value="Unassembled WGS sequence"/>
</dbReference>
<organism evidence="2 3">
    <name type="scientific">Aphanizomenon flos-aquae FACHB-1249</name>
    <dbReference type="NCBI Taxonomy" id="2692889"/>
    <lineage>
        <taxon>Bacteria</taxon>
        <taxon>Bacillati</taxon>
        <taxon>Cyanobacteriota</taxon>
        <taxon>Cyanophyceae</taxon>
        <taxon>Nostocales</taxon>
        <taxon>Aphanizomenonaceae</taxon>
        <taxon>Aphanizomenon</taxon>
    </lineage>
</organism>
<evidence type="ECO:0000313" key="3">
    <source>
        <dbReference type="Proteomes" id="UP000660270"/>
    </source>
</evidence>
<proteinExistence type="predicted"/>
<dbReference type="SUPFAM" id="SSF159664">
    <property type="entry name" value="CobE/GbiG C-terminal domain-like"/>
    <property type="match status" value="1"/>
</dbReference>
<dbReference type="Pfam" id="PF01890">
    <property type="entry name" value="CbiG_C"/>
    <property type="match status" value="1"/>
</dbReference>
<gene>
    <name evidence="2" type="ORF">H6G43_00410</name>
</gene>
<feature type="domain" description="CobE/GbiG C-terminal" evidence="1">
    <location>
        <begin position="15"/>
        <end position="141"/>
    </location>
</feature>
<protein>
    <submittedName>
        <fullName evidence="2">Cobalamin biosynthesis protein</fullName>
    </submittedName>
</protein>
<dbReference type="PANTHER" id="PTHR37477">
    <property type="entry name" value="COBALT-PRECORRIN-5A HYDROLASE"/>
    <property type="match status" value="1"/>
</dbReference>
<accession>A0ABR8IMC7</accession>
<dbReference type="InterPro" id="IPR036518">
    <property type="entry name" value="CobE/GbiG_C_sf"/>
</dbReference>
<reference evidence="2 3" key="1">
    <citation type="journal article" date="2020" name="ISME J.">
        <title>Comparative genomics reveals insights into cyanobacterial evolution and habitat adaptation.</title>
        <authorList>
            <person name="Chen M.Y."/>
            <person name="Teng W.K."/>
            <person name="Zhao L."/>
            <person name="Hu C.X."/>
            <person name="Zhou Y.K."/>
            <person name="Han B.P."/>
            <person name="Song L.R."/>
            <person name="Shu W.S."/>
        </authorList>
    </citation>
    <scope>NUCLEOTIDE SEQUENCE [LARGE SCALE GENOMIC DNA]</scope>
    <source>
        <strain evidence="2 3">FACHB-1249</strain>
    </source>
</reference>
<dbReference type="InterPro" id="IPR002750">
    <property type="entry name" value="CobE/GbiG_C"/>
</dbReference>
<evidence type="ECO:0000259" key="1">
    <source>
        <dbReference type="Pfam" id="PF01890"/>
    </source>
</evidence>
<dbReference type="InterPro" id="IPR052553">
    <property type="entry name" value="CbiG_hydrolase"/>
</dbReference>
<dbReference type="EMBL" id="JACJTM010000001">
    <property type="protein sequence ID" value="MBD2683734.1"/>
    <property type="molecule type" value="Genomic_DNA"/>
</dbReference>
<comment type="caution">
    <text evidence="2">The sequence shown here is derived from an EMBL/GenBank/DDBJ whole genome shotgun (WGS) entry which is preliminary data.</text>
</comment>